<protein>
    <submittedName>
        <fullName evidence="1">Uncharacterized protein</fullName>
    </submittedName>
</protein>
<proteinExistence type="predicted"/>
<name>W4IJ84_PLAFA</name>
<dbReference type="Proteomes" id="UP000019114">
    <property type="component" value="Unassembled WGS sequence"/>
</dbReference>
<accession>W4IJ84</accession>
<gene>
    <name evidence="1" type="ORF">PFNF135_02625</name>
</gene>
<reference evidence="1 2" key="2">
    <citation type="submission" date="2013-02" db="EMBL/GenBank/DDBJ databases">
        <title>The Genome Sequence of Plasmodium falciparum NF135/5.C10.</title>
        <authorList>
            <consortium name="The Broad Institute Genome Sequencing Platform"/>
            <consortium name="The Broad Institute Genome Sequencing Center for Infectious Disease"/>
            <person name="Neafsey D."/>
            <person name="Cheeseman I."/>
            <person name="Volkman S."/>
            <person name="Adams J."/>
            <person name="Walker B."/>
            <person name="Young S.K."/>
            <person name="Zeng Q."/>
            <person name="Gargeya S."/>
            <person name="Fitzgerald M."/>
            <person name="Haas B."/>
            <person name="Abouelleil A."/>
            <person name="Alvarado L."/>
            <person name="Arachchi H.M."/>
            <person name="Berlin A.M."/>
            <person name="Chapman S.B."/>
            <person name="Dewar J."/>
            <person name="Goldberg J."/>
            <person name="Griggs A."/>
            <person name="Gujja S."/>
            <person name="Hansen M."/>
            <person name="Howarth C."/>
            <person name="Imamovic A."/>
            <person name="Larimer J."/>
            <person name="McCowan C."/>
            <person name="Murphy C."/>
            <person name="Neiman D."/>
            <person name="Pearson M."/>
            <person name="Priest M."/>
            <person name="Roberts A."/>
            <person name="Saif S."/>
            <person name="Shea T."/>
            <person name="Sisk P."/>
            <person name="Sykes S."/>
            <person name="Wortman J."/>
            <person name="Nusbaum C."/>
            <person name="Birren B."/>
        </authorList>
    </citation>
    <scope>NUCLEOTIDE SEQUENCE [LARGE SCALE GENOMIC DNA]</scope>
    <source>
        <strain evidence="1 2">NF135/5.C10</strain>
    </source>
</reference>
<dbReference type="AlphaFoldDB" id="W4IJ84"/>
<organism evidence="1 2">
    <name type="scientific">Plasmodium falciparum NF135/5.C10</name>
    <dbReference type="NCBI Taxonomy" id="1036726"/>
    <lineage>
        <taxon>Eukaryota</taxon>
        <taxon>Sar</taxon>
        <taxon>Alveolata</taxon>
        <taxon>Apicomplexa</taxon>
        <taxon>Aconoidasida</taxon>
        <taxon>Haemosporida</taxon>
        <taxon>Plasmodiidae</taxon>
        <taxon>Plasmodium</taxon>
        <taxon>Plasmodium (Laverania)</taxon>
    </lineage>
</organism>
<evidence type="ECO:0000313" key="2">
    <source>
        <dbReference type="Proteomes" id="UP000019114"/>
    </source>
</evidence>
<evidence type="ECO:0000313" key="1">
    <source>
        <dbReference type="EMBL" id="ETW43150.1"/>
    </source>
</evidence>
<sequence>MDSHKSHKCKIIIKDILLYSFFLYNKKTDICYIQISFVSTKKKYIHINIISRNKINVDIHDKIKERQKVKQK</sequence>
<reference evidence="1 2" key="1">
    <citation type="submission" date="2013-02" db="EMBL/GenBank/DDBJ databases">
        <title>The Genome Annotation of Plasmodium falciparum NF135/5.C10.</title>
        <authorList>
            <consortium name="The Broad Institute Genome Sequencing Platform"/>
            <consortium name="The Broad Institute Genome Sequencing Center for Infectious Disease"/>
            <person name="Neafsey D."/>
            <person name="Hoffman S."/>
            <person name="Volkman S."/>
            <person name="Rosenthal P."/>
            <person name="Walker B."/>
            <person name="Young S.K."/>
            <person name="Zeng Q."/>
            <person name="Gargeya S."/>
            <person name="Fitzgerald M."/>
            <person name="Haas B."/>
            <person name="Abouelleil A."/>
            <person name="Allen A.W."/>
            <person name="Alvarado L."/>
            <person name="Arachchi H.M."/>
            <person name="Berlin A.M."/>
            <person name="Chapman S.B."/>
            <person name="Gainer-Dewar J."/>
            <person name="Goldberg J."/>
            <person name="Griggs A."/>
            <person name="Gujja S."/>
            <person name="Hansen M."/>
            <person name="Howarth C."/>
            <person name="Imamovic A."/>
            <person name="Ireland A."/>
            <person name="Larimer J."/>
            <person name="McCowan C."/>
            <person name="Murphy C."/>
            <person name="Pearson M."/>
            <person name="Poon T.W."/>
            <person name="Priest M."/>
            <person name="Roberts A."/>
            <person name="Saif S."/>
            <person name="Shea T."/>
            <person name="Sisk P."/>
            <person name="Sykes S."/>
            <person name="Wortman J."/>
            <person name="Nusbaum C."/>
            <person name="Birren B."/>
        </authorList>
    </citation>
    <scope>NUCLEOTIDE SEQUENCE [LARGE SCALE GENOMIC DNA]</scope>
    <source>
        <strain evidence="1 2">NF135/5.C10</strain>
    </source>
</reference>
<dbReference type="EMBL" id="KI926045">
    <property type="protein sequence ID" value="ETW43150.1"/>
    <property type="molecule type" value="Genomic_DNA"/>
</dbReference>